<evidence type="ECO:0000313" key="2">
    <source>
        <dbReference type="Proteomes" id="UP000243096"/>
    </source>
</evidence>
<organism evidence="1 2">
    <name type="scientific">Mycetohabitans endofungorum</name>
    <dbReference type="NCBI Taxonomy" id="417203"/>
    <lineage>
        <taxon>Bacteria</taxon>
        <taxon>Pseudomonadati</taxon>
        <taxon>Pseudomonadota</taxon>
        <taxon>Betaproteobacteria</taxon>
        <taxon>Burkholderiales</taxon>
        <taxon>Burkholderiaceae</taxon>
        <taxon>Mycetohabitans</taxon>
    </lineage>
</organism>
<dbReference type="EMBL" id="PRDW01000005">
    <property type="protein sequence ID" value="PPB84019.1"/>
    <property type="molecule type" value="Genomic_DNA"/>
</dbReference>
<reference evidence="1 2" key="1">
    <citation type="submission" date="2018-01" db="EMBL/GenBank/DDBJ databases">
        <title>Genomic Encyclopedia of Type Strains, Phase III (KMG-III): the genomes of soil and plant-associated and newly described type strains.</title>
        <authorList>
            <person name="Whitman W."/>
        </authorList>
    </citation>
    <scope>NUCLEOTIDE SEQUENCE [LARGE SCALE GENOMIC DNA]</scope>
    <source>
        <strain evidence="1 2">HKI456</strain>
    </source>
</reference>
<accession>A0A2P5KBC5</accession>
<protein>
    <submittedName>
        <fullName evidence="1">Uncharacterized protein</fullName>
    </submittedName>
</protein>
<comment type="caution">
    <text evidence="1">The sequence shown here is derived from an EMBL/GenBank/DDBJ whole genome shotgun (WGS) entry which is preliminary data.</text>
</comment>
<evidence type="ECO:0000313" key="1">
    <source>
        <dbReference type="EMBL" id="PPB84019.1"/>
    </source>
</evidence>
<dbReference type="RefSeq" id="WP_233203195.1">
    <property type="nucleotide sequence ID" value="NZ_CP062178.1"/>
</dbReference>
<dbReference type="Proteomes" id="UP000243096">
    <property type="component" value="Unassembled WGS sequence"/>
</dbReference>
<sequence>MAGQRESYADNVADTVRMFADGKAMGGNERSLRCTDAQLSLPEQDHTWRTMPADRDELAAKLEAARADLARFERSETYQRAQAFDQLTKHEALAKHPELDGAYKQLHDIKQGRGLQISQDDRETSYFNARARLSEQLHRGQVPKGNVTLDESRRVLEMAAGQRGLMVRDAGQMKQDFKGKVVATSSHHAAGEKVVIQYGNKKSQVYDQGK</sequence>
<proteinExistence type="predicted"/>
<keyword evidence="2" id="KW-1185">Reference proteome</keyword>
<dbReference type="AlphaFoldDB" id="A0A2P5KBC5"/>
<gene>
    <name evidence="1" type="ORF">B0O95_105203</name>
</gene>
<name>A0A2P5KBC5_9BURK</name>